<evidence type="ECO:0000313" key="3">
    <source>
        <dbReference type="Proteomes" id="UP001202243"/>
    </source>
</evidence>
<dbReference type="RefSeq" id="WP_251348113.1">
    <property type="nucleotide sequence ID" value="NZ_JAMQGR010000001.1"/>
</dbReference>
<protein>
    <submittedName>
        <fullName evidence="2">Uncharacterized protein</fullName>
    </submittedName>
</protein>
<dbReference type="Proteomes" id="UP001202243">
    <property type="component" value="Unassembled WGS sequence"/>
</dbReference>
<feature type="region of interest" description="Disordered" evidence="1">
    <location>
        <begin position="1"/>
        <end position="42"/>
    </location>
</feature>
<reference evidence="2 3" key="1">
    <citation type="submission" date="2022-06" db="EMBL/GenBank/DDBJ databases">
        <title>Janthinobacterium kumbetensis sp. nov., isolated from spring water in Turkey.</title>
        <authorList>
            <person name="Inan Bektas K."/>
            <person name="Belduz A.A."/>
            <person name="Canakci S."/>
            <person name="Nalcaoglu A."/>
            <person name="Ceylan E."/>
            <person name="Kati H."/>
        </authorList>
    </citation>
    <scope>NUCLEOTIDE SEQUENCE [LARGE SCALE GENOMIC DNA]</scope>
    <source>
        <strain evidence="2 3">GK</strain>
    </source>
</reference>
<keyword evidence="3" id="KW-1185">Reference proteome</keyword>
<comment type="caution">
    <text evidence="2">The sequence shown here is derived from an EMBL/GenBank/DDBJ whole genome shotgun (WGS) entry which is preliminary data.</text>
</comment>
<sequence length="130" mass="14349">MHGWPSKRAKRPRPAPQYGGAGHFPAQHKNPGKKNRLRKSRQPVETLFQSAGIKRKTHEKVEIVPVIEVSGNLAPGVSVRHVSTMPALHLVRLRTSLKPLHFPAFTLHALPSQQFHAAPACLVPMVELTG</sequence>
<proteinExistence type="predicted"/>
<gene>
    <name evidence="2" type="ORF">NCG91_00320</name>
</gene>
<feature type="compositionally biased region" description="Basic residues" evidence="1">
    <location>
        <begin position="1"/>
        <end position="13"/>
    </location>
</feature>
<evidence type="ECO:0000256" key="1">
    <source>
        <dbReference type="SAM" id="MobiDB-lite"/>
    </source>
</evidence>
<dbReference type="EMBL" id="JAMQGR010000001">
    <property type="protein sequence ID" value="MCM2564035.1"/>
    <property type="molecule type" value="Genomic_DNA"/>
</dbReference>
<feature type="compositionally biased region" description="Basic residues" evidence="1">
    <location>
        <begin position="30"/>
        <end position="41"/>
    </location>
</feature>
<accession>A0ABT0WIZ9</accession>
<name>A0ABT0WIZ9_9BURK</name>
<organism evidence="2 3">
    <name type="scientific">Janthinobacterium kumbetense</name>
    <dbReference type="NCBI Taxonomy" id="2950280"/>
    <lineage>
        <taxon>Bacteria</taxon>
        <taxon>Pseudomonadati</taxon>
        <taxon>Pseudomonadota</taxon>
        <taxon>Betaproteobacteria</taxon>
        <taxon>Burkholderiales</taxon>
        <taxon>Oxalobacteraceae</taxon>
        <taxon>Janthinobacterium</taxon>
    </lineage>
</organism>
<evidence type="ECO:0000313" key="2">
    <source>
        <dbReference type="EMBL" id="MCM2564035.1"/>
    </source>
</evidence>